<dbReference type="SUPFAM" id="SSF53056">
    <property type="entry name" value="beta-carbonic anhydrase, cab"/>
    <property type="match status" value="1"/>
</dbReference>
<name>A0ABV7Z7N2_9DEIO</name>
<dbReference type="PROSITE" id="PS00705">
    <property type="entry name" value="PROK_CO2_ANHYDRASE_2"/>
    <property type="match status" value="1"/>
</dbReference>
<dbReference type="EC" id="4.2.1.1" evidence="2 6"/>
<keyword evidence="3 6" id="KW-0862">Zinc</keyword>
<evidence type="ECO:0000256" key="4">
    <source>
        <dbReference type="ARBA" id="ARBA00023239"/>
    </source>
</evidence>
<dbReference type="InterPro" id="IPR015892">
    <property type="entry name" value="Carbonic_anhydrase_CS"/>
</dbReference>
<keyword evidence="8" id="KW-1185">Reference proteome</keyword>
<gene>
    <name evidence="7" type="ORF">ACFOSB_05320</name>
</gene>
<organism evidence="7 8">
    <name type="scientific">Deinococcus rufus</name>
    <dbReference type="NCBI Taxonomy" id="2136097"/>
    <lineage>
        <taxon>Bacteria</taxon>
        <taxon>Thermotogati</taxon>
        <taxon>Deinococcota</taxon>
        <taxon>Deinococci</taxon>
        <taxon>Deinococcales</taxon>
        <taxon>Deinococcaceae</taxon>
        <taxon>Deinococcus</taxon>
    </lineage>
</organism>
<evidence type="ECO:0000256" key="3">
    <source>
        <dbReference type="ARBA" id="ARBA00022833"/>
    </source>
</evidence>
<evidence type="ECO:0000313" key="8">
    <source>
        <dbReference type="Proteomes" id="UP001595803"/>
    </source>
</evidence>
<proteinExistence type="inferred from homology"/>
<evidence type="ECO:0000256" key="6">
    <source>
        <dbReference type="RuleBase" id="RU003956"/>
    </source>
</evidence>
<dbReference type="PANTHER" id="PTHR11002:SF79">
    <property type="entry name" value="CARBONIC ANHYDRASE 2"/>
    <property type="match status" value="1"/>
</dbReference>
<sequence length="240" mass="25977">MDDPAELLAADLQRRILDAIRRGASMEDIADLKDADIQSPEAAIQALKDGNARFFSGQVARPEIGANTRRAHIMGQTPYAAVLACSDSRVPVELVFDQGLGQLFVVRVAGNVVGGAALGTLEYALEHLDVQLIMVLGHEGCGAVAAALLPEQRVAQEPENLQELIRCIQPSVAGLPVIRDKKARMREAVLNNIRHQAHLLRQHPLIRDAEAAGRIRVVGGYYEIGSGAVDFLVDDEDLRP</sequence>
<comment type="caution">
    <text evidence="7">The sequence shown here is derived from an EMBL/GenBank/DDBJ whole genome shotgun (WGS) entry which is preliminary data.</text>
</comment>
<keyword evidence="4 6" id="KW-0456">Lyase</keyword>
<evidence type="ECO:0000313" key="7">
    <source>
        <dbReference type="EMBL" id="MFC3832270.1"/>
    </source>
</evidence>
<evidence type="ECO:0000256" key="1">
    <source>
        <dbReference type="ARBA" id="ARBA00006217"/>
    </source>
</evidence>
<accession>A0ABV7Z7N2</accession>
<evidence type="ECO:0000256" key="2">
    <source>
        <dbReference type="ARBA" id="ARBA00012925"/>
    </source>
</evidence>
<comment type="function">
    <text evidence="6">Reversible hydration of carbon dioxide.</text>
</comment>
<protein>
    <recommendedName>
        <fullName evidence="2 6">Carbonic anhydrase</fullName>
        <ecNumber evidence="2 6">4.2.1.1</ecNumber>
    </recommendedName>
    <alternativeName>
        <fullName evidence="6">Carbonate dehydratase</fullName>
    </alternativeName>
</protein>
<dbReference type="SMART" id="SM00947">
    <property type="entry name" value="Pro_CA"/>
    <property type="match status" value="1"/>
</dbReference>
<dbReference type="PANTHER" id="PTHR11002">
    <property type="entry name" value="CARBONIC ANHYDRASE"/>
    <property type="match status" value="1"/>
</dbReference>
<dbReference type="InterPro" id="IPR036874">
    <property type="entry name" value="Carbonic_anhydrase_sf"/>
</dbReference>
<comment type="catalytic activity">
    <reaction evidence="5 6">
        <text>hydrogencarbonate + H(+) = CO2 + H2O</text>
        <dbReference type="Rhea" id="RHEA:10748"/>
        <dbReference type="ChEBI" id="CHEBI:15377"/>
        <dbReference type="ChEBI" id="CHEBI:15378"/>
        <dbReference type="ChEBI" id="CHEBI:16526"/>
        <dbReference type="ChEBI" id="CHEBI:17544"/>
        <dbReference type="EC" id="4.2.1.1"/>
    </reaction>
</comment>
<reference evidence="8" key="1">
    <citation type="journal article" date="2019" name="Int. J. Syst. Evol. Microbiol.">
        <title>The Global Catalogue of Microorganisms (GCM) 10K type strain sequencing project: providing services to taxonomists for standard genome sequencing and annotation.</title>
        <authorList>
            <consortium name="The Broad Institute Genomics Platform"/>
            <consortium name="The Broad Institute Genome Sequencing Center for Infectious Disease"/>
            <person name="Wu L."/>
            <person name="Ma J."/>
        </authorList>
    </citation>
    <scope>NUCLEOTIDE SEQUENCE [LARGE SCALE GENOMIC DNA]</scope>
    <source>
        <strain evidence="8">CCTCC AB 2017081</strain>
    </source>
</reference>
<dbReference type="Gene3D" id="3.40.1050.10">
    <property type="entry name" value="Carbonic anhydrase"/>
    <property type="match status" value="1"/>
</dbReference>
<dbReference type="InterPro" id="IPR001765">
    <property type="entry name" value="Carbonic_anhydrase"/>
</dbReference>
<evidence type="ECO:0000256" key="5">
    <source>
        <dbReference type="ARBA" id="ARBA00048348"/>
    </source>
</evidence>
<dbReference type="Proteomes" id="UP001595803">
    <property type="component" value="Unassembled WGS sequence"/>
</dbReference>
<comment type="similarity">
    <text evidence="1 6">Belongs to the beta-class carbonic anhydrase family.</text>
</comment>
<dbReference type="Pfam" id="PF00484">
    <property type="entry name" value="Pro_CA"/>
    <property type="match status" value="1"/>
</dbReference>
<dbReference type="EMBL" id="JBHRZG010000006">
    <property type="protein sequence ID" value="MFC3832270.1"/>
    <property type="molecule type" value="Genomic_DNA"/>
</dbReference>
<dbReference type="CDD" id="cd03378">
    <property type="entry name" value="beta_CA_cladeC"/>
    <property type="match status" value="1"/>
</dbReference>
<dbReference type="RefSeq" id="WP_295820375.1">
    <property type="nucleotide sequence ID" value="NZ_JBHRZG010000006.1"/>
</dbReference>